<evidence type="ECO:0000313" key="1">
    <source>
        <dbReference type="EMBL" id="KAJ7026650.1"/>
    </source>
</evidence>
<gene>
    <name evidence="1" type="ORF">C8F04DRAFT_966196</name>
</gene>
<evidence type="ECO:0000313" key="2">
    <source>
        <dbReference type="Proteomes" id="UP001218188"/>
    </source>
</evidence>
<accession>A0AAD6SID4</accession>
<dbReference type="Proteomes" id="UP001218188">
    <property type="component" value="Unassembled WGS sequence"/>
</dbReference>
<comment type="caution">
    <text evidence="1">The sequence shown here is derived from an EMBL/GenBank/DDBJ whole genome shotgun (WGS) entry which is preliminary data.</text>
</comment>
<name>A0AAD6SID4_9AGAR</name>
<sequence length="90" mass="10423">MRPKEVTGWISHARSGGPQPPIVDVFSFAARWWPWWVEINPQWRVRMGTTVKRLAKEGEGDWDLLASTGPNGMLNVLICLRWWVRRPARG</sequence>
<dbReference type="EMBL" id="JARJCM010000135">
    <property type="protein sequence ID" value="KAJ7026650.1"/>
    <property type="molecule type" value="Genomic_DNA"/>
</dbReference>
<protein>
    <submittedName>
        <fullName evidence="1">Uncharacterized protein</fullName>
    </submittedName>
</protein>
<dbReference type="AlphaFoldDB" id="A0AAD6SID4"/>
<proteinExistence type="predicted"/>
<organism evidence="1 2">
    <name type="scientific">Mycena alexandri</name>
    <dbReference type="NCBI Taxonomy" id="1745969"/>
    <lineage>
        <taxon>Eukaryota</taxon>
        <taxon>Fungi</taxon>
        <taxon>Dikarya</taxon>
        <taxon>Basidiomycota</taxon>
        <taxon>Agaricomycotina</taxon>
        <taxon>Agaricomycetes</taxon>
        <taxon>Agaricomycetidae</taxon>
        <taxon>Agaricales</taxon>
        <taxon>Marasmiineae</taxon>
        <taxon>Mycenaceae</taxon>
        <taxon>Mycena</taxon>
    </lineage>
</organism>
<reference evidence="1" key="1">
    <citation type="submission" date="2023-03" db="EMBL/GenBank/DDBJ databases">
        <title>Massive genome expansion in bonnet fungi (Mycena s.s.) driven by repeated elements and novel gene families across ecological guilds.</title>
        <authorList>
            <consortium name="Lawrence Berkeley National Laboratory"/>
            <person name="Harder C.B."/>
            <person name="Miyauchi S."/>
            <person name="Viragh M."/>
            <person name="Kuo A."/>
            <person name="Thoen E."/>
            <person name="Andreopoulos B."/>
            <person name="Lu D."/>
            <person name="Skrede I."/>
            <person name="Drula E."/>
            <person name="Henrissat B."/>
            <person name="Morin E."/>
            <person name="Kohler A."/>
            <person name="Barry K."/>
            <person name="LaButti K."/>
            <person name="Morin E."/>
            <person name="Salamov A."/>
            <person name="Lipzen A."/>
            <person name="Mereny Z."/>
            <person name="Hegedus B."/>
            <person name="Baldrian P."/>
            <person name="Stursova M."/>
            <person name="Weitz H."/>
            <person name="Taylor A."/>
            <person name="Grigoriev I.V."/>
            <person name="Nagy L.G."/>
            <person name="Martin F."/>
            <person name="Kauserud H."/>
        </authorList>
    </citation>
    <scope>NUCLEOTIDE SEQUENCE</scope>
    <source>
        <strain evidence="1">CBHHK200</strain>
    </source>
</reference>
<keyword evidence="2" id="KW-1185">Reference proteome</keyword>